<dbReference type="EMBL" id="ANJA01000826">
    <property type="protein sequence ID" value="ETO81735.1"/>
    <property type="molecule type" value="Genomic_DNA"/>
</dbReference>
<reference evidence="1 2" key="1">
    <citation type="submission" date="2013-11" db="EMBL/GenBank/DDBJ databases">
        <title>The Genome Sequence of Phytophthora parasitica P1976.</title>
        <authorList>
            <consortium name="The Broad Institute Genomics Platform"/>
            <person name="Russ C."/>
            <person name="Tyler B."/>
            <person name="Panabieres F."/>
            <person name="Shan W."/>
            <person name="Tripathy S."/>
            <person name="Grunwald N."/>
            <person name="Machado M."/>
            <person name="Johnson C.S."/>
            <person name="Walker B."/>
            <person name="Young S."/>
            <person name="Zeng Q."/>
            <person name="Gargeya S."/>
            <person name="Fitzgerald M."/>
            <person name="Haas B."/>
            <person name="Abouelleil A."/>
            <person name="Allen A.W."/>
            <person name="Alvarado L."/>
            <person name="Arachchi H.M."/>
            <person name="Berlin A.M."/>
            <person name="Chapman S.B."/>
            <person name="Gainer-Dewar J."/>
            <person name="Goldberg J."/>
            <person name="Griggs A."/>
            <person name="Gujja S."/>
            <person name="Hansen M."/>
            <person name="Howarth C."/>
            <person name="Imamovic A."/>
            <person name="Ireland A."/>
            <person name="Larimer J."/>
            <person name="McCowan C."/>
            <person name="Murphy C."/>
            <person name="Pearson M."/>
            <person name="Poon T.W."/>
            <person name="Priest M."/>
            <person name="Roberts A."/>
            <person name="Saif S."/>
            <person name="Shea T."/>
            <person name="Sisk P."/>
            <person name="Sykes S."/>
            <person name="Wortman J."/>
            <person name="Nusbaum C."/>
            <person name="Birren B."/>
        </authorList>
    </citation>
    <scope>NUCLEOTIDE SEQUENCE [LARGE SCALE GENOMIC DNA]</scope>
    <source>
        <strain evidence="1 2">P1976</strain>
    </source>
</reference>
<dbReference type="AlphaFoldDB" id="A0A081AS74"/>
<protein>
    <recommendedName>
        <fullName evidence="3">Ankyrin repeat-containing domain</fullName>
    </recommendedName>
</protein>
<dbReference type="Gene3D" id="1.25.40.20">
    <property type="entry name" value="Ankyrin repeat-containing domain"/>
    <property type="match status" value="2"/>
</dbReference>
<comment type="caution">
    <text evidence="1">The sequence shown here is derived from an EMBL/GenBank/DDBJ whole genome shotgun (WGS) entry which is preliminary data.</text>
</comment>
<name>A0A081AS74_PHYNI</name>
<dbReference type="SUPFAM" id="SSF48403">
    <property type="entry name" value="Ankyrin repeat"/>
    <property type="match status" value="2"/>
</dbReference>
<sequence>MSLCMPHQVAFQIFIPVTTSMKHSRQDSTFDYSLRQRKRLKYAPLPRSIWALPHVMKRIDLLAMSLEEAAIEAAAINDIDWLRSILDQIEIDTYRDDVGCDGTDVAAAHGNVEIIKTIYRWWVKDSYAPTQLCKRALLNAVNGGHAEAVRVLLSKWYWEEISSLGLDDDIEHPYKFDLMEALEVAVTNEKYGIAHVICELSTIPGEMLLWAAEHDCLEVLEDVSYFHNDMDNLYRAMLVAVSRGCLDIVRFVINKCGPELLDYVDGDDSFPCPLVTAIKHGQREVMEYLYAHNAGCEDDTHAAAFCAAAAYGPLEMVEMIYNNDNENFDESTLSKAFASAAGNSQLETMTHLQTLQNFDQAAFDMAFVEASRNGKMNAVKYVCDIEGYETSAVSLNEAFEGAASGGHIGMLTFLSTKGEISRKVMTNAFKNAIKDIGVLSEARNDQVQVLKFLHSKGRVCPEVVDELFPEAASCCSLAVVEFIHSTGFISTESVNEAFHNAARDNCVELVRFLYNTGVVTEKSIEEIFLNAAGRGDLYVMECLFNLGCNCEMLLEKTLEKDFTRTLCHRVVRFLKQKQHAHEKPTR</sequence>
<dbReference type="OrthoDB" id="108495at2759"/>
<evidence type="ECO:0000313" key="1">
    <source>
        <dbReference type="EMBL" id="ETO81735.1"/>
    </source>
</evidence>
<dbReference type="InterPro" id="IPR036770">
    <property type="entry name" value="Ankyrin_rpt-contain_sf"/>
</dbReference>
<evidence type="ECO:0000313" key="2">
    <source>
        <dbReference type="Proteomes" id="UP000028582"/>
    </source>
</evidence>
<proteinExistence type="predicted"/>
<dbReference type="PANTHER" id="PTHR46586">
    <property type="entry name" value="ANKYRIN REPEAT-CONTAINING PROTEIN"/>
    <property type="match status" value="1"/>
</dbReference>
<organism evidence="1 2">
    <name type="scientific">Phytophthora nicotianae P1976</name>
    <dbReference type="NCBI Taxonomy" id="1317066"/>
    <lineage>
        <taxon>Eukaryota</taxon>
        <taxon>Sar</taxon>
        <taxon>Stramenopiles</taxon>
        <taxon>Oomycota</taxon>
        <taxon>Peronosporomycetes</taxon>
        <taxon>Peronosporales</taxon>
        <taxon>Peronosporaceae</taxon>
        <taxon>Phytophthora</taxon>
    </lineage>
</organism>
<dbReference type="Proteomes" id="UP000028582">
    <property type="component" value="Unassembled WGS sequence"/>
</dbReference>
<dbReference type="InterPro" id="IPR002110">
    <property type="entry name" value="Ankyrin_rpt"/>
</dbReference>
<dbReference type="PANTHER" id="PTHR46586:SF3">
    <property type="entry name" value="ANKYRIN REPEAT-CONTAINING PROTEIN"/>
    <property type="match status" value="1"/>
</dbReference>
<dbReference type="Pfam" id="PF12796">
    <property type="entry name" value="Ank_2"/>
    <property type="match status" value="1"/>
</dbReference>
<accession>A0A081AS74</accession>
<gene>
    <name evidence="1" type="ORF">F444_04007</name>
</gene>
<evidence type="ECO:0008006" key="3">
    <source>
        <dbReference type="Google" id="ProtNLM"/>
    </source>
</evidence>
<dbReference type="InterPro" id="IPR052050">
    <property type="entry name" value="SecEffector_AnkRepeat"/>
</dbReference>